<comment type="catalytic activity">
    <reaction evidence="1 11">
        <text>alpha-D-glucose 1-phosphate + ATP + H(+) = ADP-alpha-D-glucose + diphosphate</text>
        <dbReference type="Rhea" id="RHEA:12120"/>
        <dbReference type="ChEBI" id="CHEBI:15378"/>
        <dbReference type="ChEBI" id="CHEBI:30616"/>
        <dbReference type="ChEBI" id="CHEBI:33019"/>
        <dbReference type="ChEBI" id="CHEBI:57498"/>
        <dbReference type="ChEBI" id="CHEBI:58601"/>
        <dbReference type="EC" id="2.7.7.27"/>
    </reaction>
</comment>
<feature type="domain" description="Nucleotidyl transferase" evidence="12">
    <location>
        <begin position="112"/>
        <end position="389"/>
    </location>
</feature>
<dbReference type="FunFam" id="2.160.10.10:FF:000010">
    <property type="entry name" value="Glucose-1-phosphate adenylyltransferase"/>
    <property type="match status" value="1"/>
</dbReference>
<dbReference type="Pfam" id="PF00483">
    <property type="entry name" value="NTP_transferase"/>
    <property type="match status" value="1"/>
</dbReference>
<dbReference type="Gene3D" id="3.90.550.10">
    <property type="entry name" value="Spore Coat Polysaccharide Biosynthesis Protein SpsA, Chain A"/>
    <property type="match status" value="1"/>
</dbReference>
<comment type="pathway">
    <text evidence="2 11">Glycan biosynthesis; starch biosynthesis.</text>
</comment>
<dbReference type="Gene3D" id="2.160.10.10">
    <property type="entry name" value="Hexapeptide repeat proteins"/>
    <property type="match status" value="1"/>
</dbReference>
<dbReference type="GO" id="GO:0005978">
    <property type="term" value="P:glycogen biosynthetic process"/>
    <property type="evidence" value="ECO:0007669"/>
    <property type="project" value="InterPro"/>
</dbReference>
<evidence type="ECO:0000313" key="14">
    <source>
        <dbReference type="Proteomes" id="UP000077202"/>
    </source>
</evidence>
<dbReference type="FunFam" id="3.90.550.10:FF:000030">
    <property type="entry name" value="Glucose-1-phosphate adenylyltransferase"/>
    <property type="match status" value="1"/>
</dbReference>
<comment type="subunit">
    <text evidence="11">Heterotetramer.</text>
</comment>
<evidence type="ECO:0000256" key="9">
    <source>
        <dbReference type="ARBA" id="ARBA00022840"/>
    </source>
</evidence>
<keyword evidence="9 11" id="KW-0067">ATP-binding</keyword>
<dbReference type="InterPro" id="IPR011004">
    <property type="entry name" value="Trimer_LpxA-like_sf"/>
</dbReference>
<evidence type="ECO:0000256" key="1">
    <source>
        <dbReference type="ARBA" id="ARBA00000956"/>
    </source>
</evidence>
<dbReference type="PANTHER" id="PTHR43523:SF12">
    <property type="entry name" value="GLUCOSE-1-PHOSPHATE ADENYLYLTRANSFERASE LARGE SUBUNIT 1, CHLOROPLASTIC-RELATED"/>
    <property type="match status" value="1"/>
</dbReference>
<evidence type="ECO:0000256" key="5">
    <source>
        <dbReference type="ARBA" id="ARBA00022533"/>
    </source>
</evidence>
<evidence type="ECO:0000256" key="11">
    <source>
        <dbReference type="RuleBase" id="RU362093"/>
    </source>
</evidence>
<dbReference type="Pfam" id="PF25247">
    <property type="entry name" value="LbH_GLGC"/>
    <property type="match status" value="1"/>
</dbReference>
<keyword evidence="5" id="KW-0021">Allosteric enzyme</keyword>
<dbReference type="NCBIfam" id="NF002772">
    <property type="entry name" value="PRK02862.1"/>
    <property type="match status" value="1"/>
</dbReference>
<gene>
    <name evidence="13" type="ORF">AXG93_3228s1120</name>
</gene>
<keyword evidence="6 11" id="KW-0808">Transferase</keyword>
<dbReference type="PANTHER" id="PTHR43523">
    <property type="entry name" value="GLUCOSE-1-PHOSPHATE ADENYLYLTRANSFERASE-RELATED"/>
    <property type="match status" value="1"/>
</dbReference>
<dbReference type="GO" id="GO:0019252">
    <property type="term" value="P:starch biosynthetic process"/>
    <property type="evidence" value="ECO:0007669"/>
    <property type="project" value="UniProtKB-UniPathway"/>
</dbReference>
<evidence type="ECO:0000313" key="13">
    <source>
        <dbReference type="EMBL" id="OAE32595.1"/>
    </source>
</evidence>
<evidence type="ECO:0000256" key="2">
    <source>
        <dbReference type="ARBA" id="ARBA00004727"/>
    </source>
</evidence>
<reference evidence="13" key="1">
    <citation type="submission" date="2016-03" db="EMBL/GenBank/DDBJ databases">
        <title>Mechanisms controlling the formation of the plant cell surface in tip-growing cells are functionally conserved among land plants.</title>
        <authorList>
            <person name="Honkanen S."/>
            <person name="Jones V.A."/>
            <person name="Morieri G."/>
            <person name="Champion C."/>
            <person name="Hetherington A.J."/>
            <person name="Kelly S."/>
            <person name="Saint-Marcoux D."/>
            <person name="Proust H."/>
            <person name="Prescott H."/>
            <person name="Dolan L."/>
        </authorList>
    </citation>
    <scope>NUCLEOTIDE SEQUENCE [LARGE SCALE GENOMIC DNA]</scope>
    <source>
        <tissue evidence="13">Whole gametophyte</tissue>
    </source>
</reference>
<dbReference type="EMBL" id="LVLJ01000781">
    <property type="protein sequence ID" value="OAE32595.1"/>
    <property type="molecule type" value="Genomic_DNA"/>
</dbReference>
<evidence type="ECO:0000256" key="8">
    <source>
        <dbReference type="ARBA" id="ARBA00022741"/>
    </source>
</evidence>
<keyword evidence="11" id="KW-0150">Chloroplast</keyword>
<keyword evidence="14" id="KW-1185">Reference proteome</keyword>
<sequence length="585" mass="63932">MAVAASNVRSAVGLSQCSVSGSTAAAPVSSRAGSGLGRKAFCGESVTGSFGKGRVDFQVGESKSRRRSGSLVQPVASSLLAEIAKEIAQAQAPAQAPLTEFRPRVDPQTVASLILGGGAGTRLFPLTRRRAKPAVPIGGAYRLIDVPMSNCINSGINKVFILTQFNSASLNRHLARTYNFGNGVNFGNGFVEVLAATQTPGESGMNWFMGTADAVRQFTWLFEDVKNKGVEHVLILSGDHLYRMDYMDFVQKHKDSGADITISCVPMDDSRASDYGLMKIDHKGQVLYFNEKPKGEQLKSMQVDTTVLGLSPEEAKKMPYIASMGIYVFKKEILLKLLRWRYPTANDFGSEIIPASAKEFNVQAYLFNDYWEDIGTIKSFFDANLALTEQPPKFKFYDVAKPIFTSPRYLPPTKVEKCRIIDSIVSHGCFLRDCSVEHSIVGIRSRIESGVELQDTMMMGADYYETDAEMASLLASGKVPLGVGTNSKIRNCIIDKNSRIGRNVIIMNKDNVQEAERPSEGFYIRSGITVVLKNSTIKDGMPCQPSSEFLSVVIAVKRGSVGSFVPGRYDCGSSNLAMKLEHLVM</sequence>
<dbReference type="SUPFAM" id="SSF53448">
    <property type="entry name" value="Nucleotide-diphospho-sugar transferases"/>
    <property type="match status" value="1"/>
</dbReference>
<keyword evidence="7 11" id="KW-0548">Nucleotidyltransferase</keyword>
<keyword evidence="11" id="KW-0934">Plastid</keyword>
<comment type="function">
    <text evidence="11">This protein plays a role in synthesis of starch. It catalyzes the synthesis of the activated glycosyl donor, ADP-glucose from Glc-1-P and ATP.</text>
</comment>
<evidence type="ECO:0000256" key="3">
    <source>
        <dbReference type="ARBA" id="ARBA00010443"/>
    </source>
</evidence>
<dbReference type="PROSITE" id="PS00810">
    <property type="entry name" value="ADP_GLC_PYROPHOSPH_3"/>
    <property type="match status" value="1"/>
</dbReference>
<dbReference type="AlphaFoldDB" id="A0A176WJR8"/>
<dbReference type="CDD" id="cd04651">
    <property type="entry name" value="LbH_G1P_AT_C"/>
    <property type="match status" value="1"/>
</dbReference>
<dbReference type="NCBIfam" id="TIGR02091">
    <property type="entry name" value="glgC"/>
    <property type="match status" value="1"/>
</dbReference>
<comment type="subcellular location">
    <subcellularLocation>
        <location evidence="11">Plastid</location>
        <location evidence="11">Chloroplast</location>
    </subcellularLocation>
</comment>
<dbReference type="InterPro" id="IPR005835">
    <property type="entry name" value="NTP_transferase_dom"/>
</dbReference>
<evidence type="ECO:0000256" key="7">
    <source>
        <dbReference type="ARBA" id="ARBA00022695"/>
    </source>
</evidence>
<dbReference type="PROSITE" id="PS00808">
    <property type="entry name" value="ADP_GLC_PYROPHOSPH_1"/>
    <property type="match status" value="1"/>
</dbReference>
<evidence type="ECO:0000256" key="6">
    <source>
        <dbReference type="ARBA" id="ARBA00022679"/>
    </source>
</evidence>
<dbReference type="CDD" id="cd02508">
    <property type="entry name" value="ADP_Glucose_PP"/>
    <property type="match status" value="1"/>
</dbReference>
<dbReference type="EC" id="2.7.7.27" evidence="4 11"/>
<comment type="similarity">
    <text evidence="3 11">Belongs to the bacterial/plant glucose-1-phosphate adenylyltransferase family.</text>
</comment>
<dbReference type="Proteomes" id="UP000077202">
    <property type="component" value="Unassembled WGS sequence"/>
</dbReference>
<dbReference type="PROSITE" id="PS00809">
    <property type="entry name" value="ADP_GLC_PYROPHOSPH_2"/>
    <property type="match status" value="1"/>
</dbReference>
<dbReference type="GO" id="GO:0008878">
    <property type="term" value="F:glucose-1-phosphate adenylyltransferase activity"/>
    <property type="evidence" value="ECO:0007669"/>
    <property type="project" value="UniProtKB-EC"/>
</dbReference>
<dbReference type="InterPro" id="IPR029044">
    <property type="entry name" value="Nucleotide-diphossugar_trans"/>
</dbReference>
<evidence type="ECO:0000256" key="10">
    <source>
        <dbReference type="ARBA" id="ARBA00022922"/>
    </source>
</evidence>
<dbReference type="InterPro" id="IPR005836">
    <property type="entry name" value="ADP_Glu_pyroP_CS"/>
</dbReference>
<evidence type="ECO:0000256" key="4">
    <source>
        <dbReference type="ARBA" id="ARBA00012460"/>
    </source>
</evidence>
<dbReference type="GO" id="GO:0005524">
    <property type="term" value="F:ATP binding"/>
    <property type="evidence" value="ECO:0007669"/>
    <property type="project" value="UniProtKB-KW"/>
</dbReference>
<organism evidence="13 14">
    <name type="scientific">Marchantia polymorpha subsp. ruderalis</name>
    <dbReference type="NCBI Taxonomy" id="1480154"/>
    <lineage>
        <taxon>Eukaryota</taxon>
        <taxon>Viridiplantae</taxon>
        <taxon>Streptophyta</taxon>
        <taxon>Embryophyta</taxon>
        <taxon>Marchantiophyta</taxon>
        <taxon>Marchantiopsida</taxon>
        <taxon>Marchantiidae</taxon>
        <taxon>Marchantiales</taxon>
        <taxon>Marchantiaceae</taxon>
        <taxon>Marchantia</taxon>
    </lineage>
</organism>
<accession>A0A176WJR8</accession>
<evidence type="ECO:0000259" key="12">
    <source>
        <dbReference type="Pfam" id="PF00483"/>
    </source>
</evidence>
<dbReference type="GO" id="GO:0009507">
    <property type="term" value="C:chloroplast"/>
    <property type="evidence" value="ECO:0007669"/>
    <property type="project" value="UniProtKB-SubCell"/>
</dbReference>
<dbReference type="UniPathway" id="UPA00152"/>
<keyword evidence="10 11" id="KW-0750">Starch biosynthesis</keyword>
<comment type="caution">
    <text evidence="13">The sequence shown here is derived from an EMBL/GenBank/DDBJ whole genome shotgun (WGS) entry which is preliminary data.</text>
</comment>
<keyword evidence="8 11" id="KW-0547">Nucleotide-binding</keyword>
<dbReference type="InterPro" id="IPR011831">
    <property type="entry name" value="ADP-Glc_PPase"/>
</dbReference>
<name>A0A176WJR8_MARPO</name>
<protein>
    <recommendedName>
        <fullName evidence="4 11">Glucose-1-phosphate adenylyltransferase</fullName>
        <ecNumber evidence="4 11">2.7.7.27</ecNumber>
    </recommendedName>
    <alternativeName>
        <fullName evidence="11">ADP-glucose pyrophosphorylase</fullName>
    </alternativeName>
</protein>
<proteinExistence type="inferred from homology"/>
<dbReference type="SUPFAM" id="SSF51161">
    <property type="entry name" value="Trimeric LpxA-like enzymes"/>
    <property type="match status" value="1"/>
</dbReference>